<dbReference type="PANTHER" id="PTHR46927:SF3">
    <property type="entry name" value="THAP-TYPE DOMAIN-CONTAINING PROTEIN"/>
    <property type="match status" value="1"/>
</dbReference>
<evidence type="ECO:0000259" key="7">
    <source>
        <dbReference type="PROSITE" id="PS50950"/>
    </source>
</evidence>
<organism evidence="8">
    <name type="scientific">Cacopsylla melanoneura</name>
    <dbReference type="NCBI Taxonomy" id="428564"/>
    <lineage>
        <taxon>Eukaryota</taxon>
        <taxon>Metazoa</taxon>
        <taxon>Ecdysozoa</taxon>
        <taxon>Arthropoda</taxon>
        <taxon>Hexapoda</taxon>
        <taxon>Insecta</taxon>
        <taxon>Pterygota</taxon>
        <taxon>Neoptera</taxon>
        <taxon>Paraneoptera</taxon>
        <taxon>Hemiptera</taxon>
        <taxon>Sternorrhyncha</taxon>
        <taxon>Psylloidea</taxon>
        <taxon>Psyllidae</taxon>
        <taxon>Psyllinae</taxon>
        <taxon>Cacopsylla</taxon>
    </lineage>
</organism>
<dbReference type="InterPro" id="IPR052224">
    <property type="entry name" value="THAP_domain_protein"/>
</dbReference>
<evidence type="ECO:0000313" key="8">
    <source>
        <dbReference type="EMBL" id="CAG6673198.1"/>
    </source>
</evidence>
<dbReference type="GO" id="GO:0008270">
    <property type="term" value="F:zinc ion binding"/>
    <property type="evidence" value="ECO:0007669"/>
    <property type="project" value="UniProtKB-KW"/>
</dbReference>
<feature type="region of interest" description="Disordered" evidence="6">
    <location>
        <begin position="117"/>
        <end position="187"/>
    </location>
</feature>
<keyword evidence="2 5" id="KW-0863">Zinc-finger</keyword>
<feature type="domain" description="THAP-type" evidence="7">
    <location>
        <begin position="1"/>
        <end position="89"/>
    </location>
</feature>
<dbReference type="SMART" id="SM00980">
    <property type="entry name" value="THAP"/>
    <property type="match status" value="1"/>
</dbReference>
<dbReference type="Pfam" id="PF05485">
    <property type="entry name" value="THAP"/>
    <property type="match status" value="1"/>
</dbReference>
<evidence type="ECO:0000256" key="1">
    <source>
        <dbReference type="ARBA" id="ARBA00022723"/>
    </source>
</evidence>
<reference evidence="8" key="1">
    <citation type="submission" date="2021-05" db="EMBL/GenBank/DDBJ databases">
        <authorList>
            <person name="Alioto T."/>
            <person name="Alioto T."/>
            <person name="Gomez Garrido J."/>
        </authorList>
    </citation>
    <scope>NUCLEOTIDE SEQUENCE</scope>
</reference>
<keyword evidence="1" id="KW-0479">Metal-binding</keyword>
<dbReference type="InterPro" id="IPR006612">
    <property type="entry name" value="THAP_Znf"/>
</dbReference>
<dbReference type="EMBL" id="HBUF01230566">
    <property type="protein sequence ID" value="CAG6673198.1"/>
    <property type="molecule type" value="Transcribed_RNA"/>
</dbReference>
<evidence type="ECO:0000256" key="3">
    <source>
        <dbReference type="ARBA" id="ARBA00022833"/>
    </source>
</evidence>
<accession>A0A8D8WUP6</accession>
<dbReference type="PROSITE" id="PS50950">
    <property type="entry name" value="ZF_THAP"/>
    <property type="match status" value="1"/>
</dbReference>
<keyword evidence="3" id="KW-0862">Zinc</keyword>
<keyword evidence="4 5" id="KW-0238">DNA-binding</keyword>
<sequence>MVISCSAFKCTNRQIPLQKRSGNEREIHFHRFPVKNKQLLKKWIHATKRINWKPTIYSFLCSDHFLPHDYKMLGTKKLTLHEDSVPSVFDFPEHLKKKKKSPRRELEQQHISNEPTLCPSEYCEQTMSTPVPSSSTISTSTPGPSLSSSIPESNSSSSNSESMTDVQSSRSSSKASSSVPRCSLCKFSSSPSKAALQRKNKILQMKLWRREKKITSLQELIKGLKRSLMSNVFGEIRTGDNEVEASEFKDPKFKITLPLVSPSDEKIVENKRRKQQLSKIVKDLKTSDSEEASDIKVSKGNITPLVSPSDEKIIKKNRRKQQLSERDLDEFSTSLSPDDDQMYSKHLDEFSPSSSPDDHRYFKQ</sequence>
<evidence type="ECO:0000256" key="2">
    <source>
        <dbReference type="ARBA" id="ARBA00022771"/>
    </source>
</evidence>
<feature type="region of interest" description="Disordered" evidence="6">
    <location>
        <begin position="290"/>
        <end position="364"/>
    </location>
</feature>
<dbReference type="AlphaFoldDB" id="A0A8D8WUP6"/>
<evidence type="ECO:0000256" key="6">
    <source>
        <dbReference type="SAM" id="MobiDB-lite"/>
    </source>
</evidence>
<dbReference type="SUPFAM" id="SSF57716">
    <property type="entry name" value="Glucocorticoid receptor-like (DNA-binding domain)"/>
    <property type="match status" value="1"/>
</dbReference>
<protein>
    <submittedName>
        <fullName evidence="8">THAP domain-containing protein 4</fullName>
    </submittedName>
</protein>
<evidence type="ECO:0000256" key="5">
    <source>
        <dbReference type="PROSITE-ProRule" id="PRU00309"/>
    </source>
</evidence>
<dbReference type="GO" id="GO:0003677">
    <property type="term" value="F:DNA binding"/>
    <property type="evidence" value="ECO:0007669"/>
    <property type="project" value="UniProtKB-UniRule"/>
</dbReference>
<dbReference type="EMBL" id="HBUF01542802">
    <property type="protein sequence ID" value="CAG6755700.1"/>
    <property type="molecule type" value="Transcribed_RNA"/>
</dbReference>
<dbReference type="PANTHER" id="PTHR46927">
    <property type="entry name" value="AGAP005574-PA"/>
    <property type="match status" value="1"/>
</dbReference>
<name>A0A8D8WUP6_9HEMI</name>
<evidence type="ECO:0000256" key="4">
    <source>
        <dbReference type="ARBA" id="ARBA00023125"/>
    </source>
</evidence>
<proteinExistence type="predicted"/>
<feature type="compositionally biased region" description="Low complexity" evidence="6">
    <location>
        <begin position="126"/>
        <end position="178"/>
    </location>
</feature>
<dbReference type="SMART" id="SM00692">
    <property type="entry name" value="DM3"/>
    <property type="match status" value="1"/>
</dbReference>